<dbReference type="AlphaFoldDB" id="A0A1I8P809"/>
<dbReference type="KEGG" id="scac:106084541"/>
<proteinExistence type="predicted"/>
<dbReference type="InterPro" id="IPR028163">
    <property type="entry name" value="HAUS_6_N"/>
</dbReference>
<gene>
    <name evidence="3" type="primary">106084541</name>
</gene>
<reference evidence="3" key="2">
    <citation type="submission" date="2020-05" db="UniProtKB">
        <authorList>
            <consortium name="EnsemblMetazoa"/>
        </authorList>
    </citation>
    <scope>IDENTIFICATION</scope>
    <source>
        <strain evidence="3">USDA</strain>
    </source>
</reference>
<organism evidence="3 4">
    <name type="scientific">Stomoxys calcitrans</name>
    <name type="common">Stable fly</name>
    <name type="synonym">Conops calcitrans</name>
    <dbReference type="NCBI Taxonomy" id="35570"/>
    <lineage>
        <taxon>Eukaryota</taxon>
        <taxon>Metazoa</taxon>
        <taxon>Ecdysozoa</taxon>
        <taxon>Arthropoda</taxon>
        <taxon>Hexapoda</taxon>
        <taxon>Insecta</taxon>
        <taxon>Pterygota</taxon>
        <taxon>Neoptera</taxon>
        <taxon>Endopterygota</taxon>
        <taxon>Diptera</taxon>
        <taxon>Brachycera</taxon>
        <taxon>Muscomorpha</taxon>
        <taxon>Muscoidea</taxon>
        <taxon>Muscidae</taxon>
        <taxon>Stomoxys</taxon>
    </lineage>
</organism>
<evidence type="ECO:0000256" key="1">
    <source>
        <dbReference type="SAM" id="MobiDB-lite"/>
    </source>
</evidence>
<keyword evidence="4" id="KW-1185">Reference proteome</keyword>
<dbReference type="OrthoDB" id="5575722at2759"/>
<dbReference type="GO" id="GO:0051225">
    <property type="term" value="P:spindle assembly"/>
    <property type="evidence" value="ECO:0007669"/>
    <property type="project" value="InterPro"/>
</dbReference>
<protein>
    <recommendedName>
        <fullName evidence="2">HAUS augmin-like complex subunit 6 N-terminal domain-containing protein</fullName>
    </recommendedName>
</protein>
<dbReference type="Proteomes" id="UP000095300">
    <property type="component" value="Unassembled WGS sequence"/>
</dbReference>
<feature type="region of interest" description="Disordered" evidence="1">
    <location>
        <begin position="521"/>
        <end position="542"/>
    </location>
</feature>
<accession>A0A1I8P809</accession>
<dbReference type="GO" id="GO:0070652">
    <property type="term" value="C:HAUS complex"/>
    <property type="evidence" value="ECO:0007669"/>
    <property type="project" value="InterPro"/>
</dbReference>
<sequence length="739" mass="84611">MDRTIIAPYRAEEKELSLVLYKKLQGLILLHPASEDFKKCLSDEMFVKPNQQAFFNVMHYLFRLLDPNEFRKRFYWPITDKRAESNFRTSTVEYLKHLNEKHQLNWNNIKSYLVVMPGGMKFISFLLDFVHFIITELIKQKEKQLNLDSGQHVENITEESLQKMCRKDSVFKEMSSQFLINIDVISNRYMEKIQMLTQQFEELADTTKLSADLLIDEKFLNEFEGSNEDLFERYFAQRTQNIKAMEESVFKMKESMDRFYAKESGFKCDVQKISQQLRNIRDNFSIDNITEDSLINDDGVNINTLIKTFNCIYTTIQSELSAANKRPQAGLVKTRLYEVQKDLKQIESQMTDFLVVIKSRKKKRQDDTPSLHQTPIRHPVHIDVGIKRNLENSLLLKYVSTPPIKLELQEGHHGPSRLSLVDSKAASNTSAFNSFLAPSRTARITRLNCSLAEQSMVDLNVSMNKSKLIDPMQLLRSISKENSKMATTPKSNLSSLSSRWKERQSLLTDRDEIPTIIVTGADSPRTHIRPSTSAEERKTTAIGRKSLFSEKDVDISSTSILEKKSFATSSGSPTIIQSPFTPFNSNDRTRISRTQIQLFDTNSFTGASNLTLSSSRSGIKKICALKKVQNDSMNFANLSTSPSGRLEPLVTAEDFEIPKLRLNDKSLLDQSVNLNKSSANETSNPFAQLDFSLEKQENNDEVSPTTICDKNSVEYRNHIQEEEEALFNISDSVLNDVTL</sequence>
<evidence type="ECO:0000313" key="4">
    <source>
        <dbReference type="Proteomes" id="UP000095300"/>
    </source>
</evidence>
<dbReference type="EnsemblMetazoa" id="SCAU005653-RB">
    <property type="protein sequence ID" value="SCAU005653-PB"/>
    <property type="gene ID" value="SCAU005653"/>
</dbReference>
<feature type="domain" description="HAUS augmin-like complex subunit 6 N-terminal" evidence="2">
    <location>
        <begin position="20"/>
        <end position="245"/>
    </location>
</feature>
<reference evidence="4" key="1">
    <citation type="submission" date="2015-05" db="EMBL/GenBank/DDBJ databases">
        <authorList>
            <person name="Wilson R.K."/>
            <person name="Warren W.C."/>
            <person name="Olafson P."/>
        </authorList>
    </citation>
    <scope>NUCLEOTIDE SEQUENCE [LARGE SCALE GENOMIC DNA]</scope>
    <source>
        <strain evidence="4">USDA</strain>
    </source>
</reference>
<name>A0A1I8P809_STOCA</name>
<dbReference type="STRING" id="35570.A0A1I8P809"/>
<evidence type="ECO:0000259" key="2">
    <source>
        <dbReference type="Pfam" id="PF14661"/>
    </source>
</evidence>
<evidence type="ECO:0000313" key="3">
    <source>
        <dbReference type="EnsemblMetazoa" id="SCAU005653-PA"/>
    </source>
</evidence>
<dbReference type="VEuPathDB" id="VectorBase:SCAU005653"/>
<dbReference type="GO" id="GO:0008017">
    <property type="term" value="F:microtubule binding"/>
    <property type="evidence" value="ECO:0007669"/>
    <property type="project" value="TreeGrafter"/>
</dbReference>
<dbReference type="Pfam" id="PF14661">
    <property type="entry name" value="HAUS6_N"/>
    <property type="match status" value="1"/>
</dbReference>
<dbReference type="PANTHER" id="PTHR16151">
    <property type="entry name" value="HAUS AUGMIN-LIKE COMPLEX SUBUNIT 6"/>
    <property type="match status" value="1"/>
</dbReference>
<dbReference type="EnsemblMetazoa" id="SCAU005653-RA">
    <property type="protein sequence ID" value="SCAU005653-PA"/>
    <property type="gene ID" value="SCAU005653"/>
</dbReference>
<dbReference type="InterPro" id="IPR026797">
    <property type="entry name" value="HAUS_6"/>
</dbReference>
<dbReference type="GO" id="GO:1990498">
    <property type="term" value="C:mitotic spindle microtubule"/>
    <property type="evidence" value="ECO:0007669"/>
    <property type="project" value="TreeGrafter"/>
</dbReference>
<dbReference type="PANTHER" id="PTHR16151:SF2">
    <property type="entry name" value="HAUS AUGMIN-LIKE COMPLEX SUBUNIT 6"/>
    <property type="match status" value="1"/>
</dbReference>